<protein>
    <submittedName>
        <fullName evidence="1">Uncharacterized protein</fullName>
    </submittedName>
</protein>
<dbReference type="GeneID" id="66929808"/>
<dbReference type="Proteomes" id="UP000710440">
    <property type="component" value="Unassembled WGS sequence"/>
</dbReference>
<gene>
    <name evidence="1" type="ORF">Aspvir_001826</name>
</gene>
<dbReference type="RefSeq" id="XP_043129368.1">
    <property type="nucleotide sequence ID" value="XM_043273433.1"/>
</dbReference>
<keyword evidence="2" id="KW-1185">Reference proteome</keyword>
<evidence type="ECO:0000313" key="2">
    <source>
        <dbReference type="Proteomes" id="UP000710440"/>
    </source>
</evidence>
<proteinExistence type="predicted"/>
<reference evidence="1 2" key="1">
    <citation type="submission" date="2021-02" db="EMBL/GenBank/DDBJ databases">
        <title>Pan-genome distribution and transcriptional activeness of fungal secondary metabolism genes in Aspergillus section Fumigati.</title>
        <authorList>
            <person name="Takahashi H."/>
            <person name="Umemura M."/>
            <person name="Ninomiya A."/>
            <person name="Kusuya Y."/>
            <person name="Urayama S."/>
            <person name="Shimizu M."/>
            <person name="Watanabe A."/>
            <person name="Kamei K."/>
            <person name="Yaguchi T."/>
            <person name="Hagiwara D."/>
        </authorList>
    </citation>
    <scope>NUCLEOTIDE SEQUENCE [LARGE SCALE GENOMIC DNA]</scope>
    <source>
        <strain evidence="1 2">IFM 47045</strain>
    </source>
</reference>
<sequence>MEVLRQSVLHVEARFKSNSDGIIVRTDLVLRFLYFSRLVGWIFDSQPTGSLAKHTSETILRMVAIRLFRRLIHVFRIRWATPRRDCYTRFTLRWNVPGTTSTPSVGPAGRGSEPADSLKERIKVERGLQQDDTTALAVQIKPVGSTLVRSQEDWRLRPLAPQLAIFENGPLVDALDPAHG</sequence>
<organism evidence="1 2">
    <name type="scientific">Aspergillus viridinutans</name>
    <dbReference type="NCBI Taxonomy" id="75553"/>
    <lineage>
        <taxon>Eukaryota</taxon>
        <taxon>Fungi</taxon>
        <taxon>Dikarya</taxon>
        <taxon>Ascomycota</taxon>
        <taxon>Pezizomycotina</taxon>
        <taxon>Eurotiomycetes</taxon>
        <taxon>Eurotiomycetidae</taxon>
        <taxon>Eurotiales</taxon>
        <taxon>Aspergillaceae</taxon>
        <taxon>Aspergillus</taxon>
        <taxon>Aspergillus subgen. Fumigati</taxon>
    </lineage>
</organism>
<accession>A0A9P3C5C6</accession>
<dbReference type="AlphaFoldDB" id="A0A9P3C5C6"/>
<comment type="caution">
    <text evidence="1">The sequence shown here is derived from an EMBL/GenBank/DDBJ whole genome shotgun (WGS) entry which is preliminary data.</text>
</comment>
<name>A0A9P3C5C6_ASPVI</name>
<dbReference type="EMBL" id="BOPL01000010">
    <property type="protein sequence ID" value="GIK06182.1"/>
    <property type="molecule type" value="Genomic_DNA"/>
</dbReference>
<evidence type="ECO:0000313" key="1">
    <source>
        <dbReference type="EMBL" id="GIK06182.1"/>
    </source>
</evidence>